<gene>
    <name evidence="3" type="ORF">pdam_00013191</name>
</gene>
<accession>A0A3M6ULB6</accession>
<sequence>MFNSSTSDSEFTEGFSIFIFQYQKYNNDTNVIKDRVVTLANAVDAIYQQINIRIVVKGLEIWTNGEAFERSKKGGDDLGRFNTYRKEILAKTIPHDNAQLL</sequence>
<feature type="domain" description="Peptidase M12B" evidence="2">
    <location>
        <begin position="22"/>
        <end position="101"/>
    </location>
</feature>
<dbReference type="InterPro" id="IPR001590">
    <property type="entry name" value="Peptidase_M12B"/>
</dbReference>
<dbReference type="AlphaFoldDB" id="A0A3M6ULB6"/>
<dbReference type="EMBL" id="RCHS01001257">
    <property type="protein sequence ID" value="RMX54467.1"/>
    <property type="molecule type" value="Genomic_DNA"/>
</dbReference>
<dbReference type="GO" id="GO:0004222">
    <property type="term" value="F:metalloendopeptidase activity"/>
    <property type="evidence" value="ECO:0007669"/>
    <property type="project" value="InterPro"/>
</dbReference>
<reference evidence="3 4" key="1">
    <citation type="journal article" date="2018" name="Sci. Rep.">
        <title>Comparative analysis of the Pocillopora damicornis genome highlights role of immune system in coral evolution.</title>
        <authorList>
            <person name="Cunning R."/>
            <person name="Bay R.A."/>
            <person name="Gillette P."/>
            <person name="Baker A.C."/>
            <person name="Traylor-Knowles N."/>
        </authorList>
    </citation>
    <scope>NUCLEOTIDE SEQUENCE [LARGE SCALE GENOMIC DNA]</scope>
    <source>
        <strain evidence="3">RSMAS</strain>
        <tissue evidence="3">Whole animal</tissue>
    </source>
</reference>
<name>A0A3M6ULB6_POCDA</name>
<organism evidence="3 4">
    <name type="scientific">Pocillopora damicornis</name>
    <name type="common">Cauliflower coral</name>
    <name type="synonym">Millepora damicornis</name>
    <dbReference type="NCBI Taxonomy" id="46731"/>
    <lineage>
        <taxon>Eukaryota</taxon>
        <taxon>Metazoa</taxon>
        <taxon>Cnidaria</taxon>
        <taxon>Anthozoa</taxon>
        <taxon>Hexacorallia</taxon>
        <taxon>Scleractinia</taxon>
        <taxon>Astrocoeniina</taxon>
        <taxon>Pocilloporidae</taxon>
        <taxon>Pocillopora</taxon>
    </lineage>
</organism>
<feature type="non-terminal residue" evidence="3">
    <location>
        <position position="101"/>
    </location>
</feature>
<dbReference type="PROSITE" id="PS50215">
    <property type="entry name" value="ADAM_MEPRO"/>
    <property type="match status" value="1"/>
</dbReference>
<dbReference type="InterPro" id="IPR024079">
    <property type="entry name" value="MetalloPept_cat_dom_sf"/>
</dbReference>
<dbReference type="PANTHER" id="PTHR11905">
    <property type="entry name" value="ADAM A DISINTEGRIN AND METALLOPROTEASE DOMAIN"/>
    <property type="match status" value="1"/>
</dbReference>
<evidence type="ECO:0000259" key="2">
    <source>
        <dbReference type="PROSITE" id="PS50215"/>
    </source>
</evidence>
<comment type="caution">
    <text evidence="1">Lacks conserved residue(s) required for the propagation of feature annotation.</text>
</comment>
<dbReference type="SUPFAM" id="SSF55486">
    <property type="entry name" value="Metalloproteases ('zincins'), catalytic domain"/>
    <property type="match status" value="1"/>
</dbReference>
<dbReference type="Pfam" id="PF01421">
    <property type="entry name" value="Reprolysin"/>
    <property type="match status" value="1"/>
</dbReference>
<dbReference type="GO" id="GO:0006508">
    <property type="term" value="P:proteolysis"/>
    <property type="evidence" value="ECO:0007669"/>
    <property type="project" value="InterPro"/>
</dbReference>
<dbReference type="Proteomes" id="UP000275408">
    <property type="component" value="Unassembled WGS sequence"/>
</dbReference>
<protein>
    <recommendedName>
        <fullName evidence="2">Peptidase M12B domain-containing protein</fullName>
    </recommendedName>
</protein>
<comment type="caution">
    <text evidence="3">The sequence shown here is derived from an EMBL/GenBank/DDBJ whole genome shotgun (WGS) entry which is preliminary data.</text>
</comment>
<keyword evidence="4" id="KW-1185">Reference proteome</keyword>
<evidence type="ECO:0000313" key="4">
    <source>
        <dbReference type="Proteomes" id="UP000275408"/>
    </source>
</evidence>
<proteinExistence type="predicted"/>
<dbReference type="OrthoDB" id="5951731at2759"/>
<evidence type="ECO:0000313" key="3">
    <source>
        <dbReference type="EMBL" id="RMX54467.1"/>
    </source>
</evidence>
<dbReference type="PANTHER" id="PTHR11905:SF159">
    <property type="entry name" value="ADAM METALLOPROTEASE"/>
    <property type="match status" value="1"/>
</dbReference>
<evidence type="ECO:0000256" key="1">
    <source>
        <dbReference type="PROSITE-ProRule" id="PRU00276"/>
    </source>
</evidence>
<dbReference type="Gene3D" id="3.40.390.10">
    <property type="entry name" value="Collagenase (Catalytic Domain)"/>
    <property type="match status" value="1"/>
</dbReference>